<protein>
    <submittedName>
        <fullName evidence="3">Tetratricopeptide repeat protein</fullName>
    </submittedName>
</protein>
<dbReference type="InterPro" id="IPR027417">
    <property type="entry name" value="P-loop_NTPase"/>
</dbReference>
<dbReference type="PROSITE" id="PS50005">
    <property type="entry name" value="TPR"/>
    <property type="match status" value="2"/>
</dbReference>
<proteinExistence type="predicted"/>
<keyword evidence="2" id="KW-0802">TPR repeat</keyword>
<accession>A0A7Y0BQ40</accession>
<name>A0A7Y0BQ40_9SPHN</name>
<organism evidence="3 4">
    <name type="scientific">Novosphingobium olei</name>
    <dbReference type="NCBI Taxonomy" id="2728851"/>
    <lineage>
        <taxon>Bacteria</taxon>
        <taxon>Pseudomonadati</taxon>
        <taxon>Pseudomonadota</taxon>
        <taxon>Alphaproteobacteria</taxon>
        <taxon>Sphingomonadales</taxon>
        <taxon>Sphingomonadaceae</taxon>
        <taxon>Novosphingobium</taxon>
    </lineage>
</organism>
<dbReference type="Gene3D" id="3.40.50.300">
    <property type="entry name" value="P-loop containing nucleotide triphosphate hydrolases"/>
    <property type="match status" value="1"/>
</dbReference>
<evidence type="ECO:0000256" key="2">
    <source>
        <dbReference type="PROSITE-ProRule" id="PRU00339"/>
    </source>
</evidence>
<dbReference type="SUPFAM" id="SSF48452">
    <property type="entry name" value="TPR-like"/>
    <property type="match status" value="1"/>
</dbReference>
<reference evidence="3 4" key="1">
    <citation type="submission" date="2020-04" db="EMBL/GenBank/DDBJ databases">
        <title>Novosphingobium sp. TW-4 isolated from soil.</title>
        <authorList>
            <person name="Dahal R.H."/>
            <person name="Chaudhary D.K."/>
        </authorList>
    </citation>
    <scope>NUCLEOTIDE SEQUENCE [LARGE SCALE GENOMIC DNA]</scope>
    <source>
        <strain evidence="3 4">TW-4</strain>
    </source>
</reference>
<dbReference type="InterPro" id="IPR019734">
    <property type="entry name" value="TPR_rpt"/>
</dbReference>
<evidence type="ECO:0000256" key="1">
    <source>
        <dbReference type="ARBA" id="ARBA00022679"/>
    </source>
</evidence>
<sequence length="538" mass="60064">MIQSRTATLADIDRALDRDDIAAAAEIAEVLFADGGKDPILFNLLAWKRENEERFAEAEELLQTALQHAPGDPTIYVAMGIVRRKQGHLRESVDWFERAIELDPQYSTAWYERGASFEKGGAIADAAADYRRALELEPHNAAAHASLAATEARQGHRESARTHASRALELDPASIPARAALAQIAMESGAPADVVELLVPVVSQSDAPKEALVNILTLLGDAYHRLRCHDDAFQAYARAQALFREVHSARMSGTVDDPIHFVEQIDASVSRLDGQAWPTNIAPPLQPCSQHVFLTGYPRSGTTLVENILATLPGALAIEERPTLVGIDRQILAHPDGVERLAALNDEQIEDLRQGYWSKAREAAGENLEDRLFVDMDPFKGARLPAIARLFPAAKVIIMRRDPRDVVWSCFHTGFAFNAGTIAFSSLESTARHYDATWRVIEASLERFPIDQFNLRYDRLVQDFDETTQSLCAWLGVRWTEELRTFDRTAKERGVSTASATQVRRGLYDGRGSWEPYAEYLKQVEPILRPWIDRFESL</sequence>
<dbReference type="Pfam" id="PF13432">
    <property type="entry name" value="TPR_16"/>
    <property type="match status" value="1"/>
</dbReference>
<dbReference type="PANTHER" id="PTHR12788">
    <property type="entry name" value="PROTEIN-TYROSINE SULFOTRANSFERASE 2"/>
    <property type="match status" value="1"/>
</dbReference>
<evidence type="ECO:0000313" key="3">
    <source>
        <dbReference type="EMBL" id="NML94571.1"/>
    </source>
</evidence>
<dbReference type="GO" id="GO:0008476">
    <property type="term" value="F:protein-tyrosine sulfotransferase activity"/>
    <property type="evidence" value="ECO:0007669"/>
    <property type="project" value="InterPro"/>
</dbReference>
<keyword evidence="1" id="KW-0808">Transferase</keyword>
<keyword evidence="4" id="KW-1185">Reference proteome</keyword>
<gene>
    <name evidence="3" type="ORF">HHL27_12935</name>
</gene>
<feature type="repeat" description="TPR" evidence="2">
    <location>
        <begin position="73"/>
        <end position="106"/>
    </location>
</feature>
<dbReference type="RefSeq" id="WP_169493843.1">
    <property type="nucleotide sequence ID" value="NZ_JABBGM010000005.1"/>
</dbReference>
<dbReference type="Pfam" id="PF13469">
    <property type="entry name" value="Sulfotransfer_3"/>
    <property type="match status" value="1"/>
</dbReference>
<dbReference type="PANTHER" id="PTHR12788:SF10">
    <property type="entry name" value="PROTEIN-TYROSINE SULFOTRANSFERASE"/>
    <property type="match status" value="1"/>
</dbReference>
<evidence type="ECO:0000313" key="4">
    <source>
        <dbReference type="Proteomes" id="UP000583556"/>
    </source>
</evidence>
<dbReference type="Proteomes" id="UP000583556">
    <property type="component" value="Unassembled WGS sequence"/>
</dbReference>
<dbReference type="SUPFAM" id="SSF52540">
    <property type="entry name" value="P-loop containing nucleoside triphosphate hydrolases"/>
    <property type="match status" value="1"/>
</dbReference>
<feature type="repeat" description="TPR" evidence="2">
    <location>
        <begin position="107"/>
        <end position="140"/>
    </location>
</feature>
<dbReference type="SMART" id="SM00028">
    <property type="entry name" value="TPR"/>
    <property type="match status" value="5"/>
</dbReference>
<dbReference type="PROSITE" id="PS50293">
    <property type="entry name" value="TPR_REGION"/>
    <property type="match status" value="1"/>
</dbReference>
<comment type="caution">
    <text evidence="3">The sequence shown here is derived from an EMBL/GenBank/DDBJ whole genome shotgun (WGS) entry which is preliminary data.</text>
</comment>
<dbReference type="EMBL" id="JABBGM010000005">
    <property type="protein sequence ID" value="NML94571.1"/>
    <property type="molecule type" value="Genomic_DNA"/>
</dbReference>
<dbReference type="AlphaFoldDB" id="A0A7Y0BQ40"/>
<dbReference type="InterPro" id="IPR011990">
    <property type="entry name" value="TPR-like_helical_dom_sf"/>
</dbReference>
<dbReference type="InterPro" id="IPR026634">
    <property type="entry name" value="TPST-like"/>
</dbReference>
<dbReference type="Gene3D" id="1.25.40.10">
    <property type="entry name" value="Tetratricopeptide repeat domain"/>
    <property type="match status" value="1"/>
</dbReference>